<proteinExistence type="inferred from homology"/>
<evidence type="ECO:0000256" key="3">
    <source>
        <dbReference type="SAM" id="SignalP"/>
    </source>
</evidence>
<evidence type="ECO:0000313" key="6">
    <source>
        <dbReference type="Proteomes" id="UP000183031"/>
    </source>
</evidence>
<dbReference type="PANTHER" id="PTHR35936">
    <property type="entry name" value="MEMBRANE-BOUND LYTIC MUREIN TRANSGLYCOSYLASE F"/>
    <property type="match status" value="1"/>
</dbReference>
<evidence type="ECO:0000256" key="1">
    <source>
        <dbReference type="ARBA" id="ARBA00010333"/>
    </source>
</evidence>
<evidence type="ECO:0000313" key="5">
    <source>
        <dbReference type="EMBL" id="SCZ10814.1"/>
    </source>
</evidence>
<protein>
    <submittedName>
        <fullName evidence="5">Amino acid ABC transporter substrate-binding protein, PAAT family</fullName>
    </submittedName>
</protein>
<dbReference type="PANTHER" id="PTHR35936:SF17">
    <property type="entry name" value="ARGININE-BINDING EXTRACELLULAR PROTEIN ARTP"/>
    <property type="match status" value="1"/>
</dbReference>
<feature type="signal peptide" evidence="3">
    <location>
        <begin position="1"/>
        <end position="24"/>
    </location>
</feature>
<comment type="caution">
    <text evidence="5">The sequence shown here is derived from an EMBL/GenBank/DDBJ whole genome shotgun (WGS) entry which is preliminary data.</text>
</comment>
<dbReference type="Gene3D" id="3.40.190.10">
    <property type="entry name" value="Periplasmic binding protein-like II"/>
    <property type="match status" value="2"/>
</dbReference>
<feature type="domain" description="Solute-binding protein family 3/N-terminal" evidence="4">
    <location>
        <begin position="60"/>
        <end position="294"/>
    </location>
</feature>
<dbReference type="InterPro" id="IPR001638">
    <property type="entry name" value="Solute-binding_3/MltF_N"/>
</dbReference>
<dbReference type="EMBL" id="FMUT01000013">
    <property type="protein sequence ID" value="SCZ10814.1"/>
    <property type="molecule type" value="Genomic_DNA"/>
</dbReference>
<dbReference type="SMART" id="SM00062">
    <property type="entry name" value="PBPb"/>
    <property type="match status" value="1"/>
</dbReference>
<accession>A0A1G5LDW1</accession>
<keyword evidence="2 3" id="KW-0732">Signal</keyword>
<keyword evidence="6" id="KW-1185">Reference proteome</keyword>
<evidence type="ECO:0000256" key="2">
    <source>
        <dbReference type="ARBA" id="ARBA00022729"/>
    </source>
</evidence>
<dbReference type="SUPFAM" id="SSF53850">
    <property type="entry name" value="Periplasmic binding protein-like II"/>
    <property type="match status" value="1"/>
</dbReference>
<name>A0A1G5LDW1_9GAMM</name>
<comment type="similarity">
    <text evidence="1">Belongs to the bacterial solute-binding protein 3 family.</text>
</comment>
<reference evidence="5 6" key="1">
    <citation type="submission" date="2016-10" db="EMBL/GenBank/DDBJ databases">
        <authorList>
            <person name="Varghese N."/>
            <person name="Submissions S."/>
        </authorList>
    </citation>
    <scope>NUCLEOTIDE SEQUENCE [LARGE SCALE GENOMIC DNA]</scope>
    <source>
        <strain evidence="5 6">CGMCC 1.6853</strain>
    </source>
</reference>
<dbReference type="Pfam" id="PF00497">
    <property type="entry name" value="SBP_bac_3"/>
    <property type="match status" value="1"/>
</dbReference>
<sequence length="305" mass="32000">MMKTTFKRTVLSLLLASSTLAPLAAGHAAEGDVPFKAAVKAAADPALHDSLPEAIKKAGYIVAGTNPNTPPTTFYQADNKTLAGREIDVMSAIADRLGVAIHWKDTGGFDNIIPGLKSGRYDVALANIDANKKRFQQVDFVGYYHASKLALIARKDAAPGPYTELAQLCGQTVGAGAGTSQITRLQQASDQCVAAGKPAITMPIFPDRPAGVQAVISGRVPMFFGPYEGLRYQATHVKPLTLAGDINIDGTTVAIALPKGSELVKPVQAALNSLIADGSYQKILDGWDIGFGAVKTAGINEEIAK</sequence>
<gene>
    <name evidence="5" type="ORF">SAMN02927935_04254</name>
</gene>
<feature type="chain" id="PRO_5046764279" evidence="3">
    <location>
        <begin position="25"/>
        <end position="305"/>
    </location>
</feature>
<organism evidence="5 6">
    <name type="scientific">Serratia nematodiphila</name>
    <dbReference type="NCBI Taxonomy" id="458197"/>
    <lineage>
        <taxon>Bacteria</taxon>
        <taxon>Pseudomonadati</taxon>
        <taxon>Pseudomonadota</taxon>
        <taxon>Gammaproteobacteria</taxon>
        <taxon>Enterobacterales</taxon>
        <taxon>Yersiniaceae</taxon>
        <taxon>Serratia</taxon>
    </lineage>
</organism>
<dbReference type="Proteomes" id="UP000183031">
    <property type="component" value="Unassembled WGS sequence"/>
</dbReference>
<dbReference type="CDD" id="cd01004">
    <property type="entry name" value="PBP2_MidA_like"/>
    <property type="match status" value="1"/>
</dbReference>
<evidence type="ECO:0000259" key="4">
    <source>
        <dbReference type="SMART" id="SM00062"/>
    </source>
</evidence>